<dbReference type="RefSeq" id="XP_004257715.1">
    <property type="nucleotide sequence ID" value="XM_004257667.1"/>
</dbReference>
<keyword evidence="1" id="KW-0812">Transmembrane</keyword>
<evidence type="ECO:0000313" key="2">
    <source>
        <dbReference type="EMBL" id="ELP90944.1"/>
    </source>
</evidence>
<dbReference type="GeneID" id="14889884"/>
<dbReference type="OrthoDB" id="4096362at2759"/>
<organism evidence="2 3">
    <name type="scientific">Entamoeba invadens IP1</name>
    <dbReference type="NCBI Taxonomy" id="370355"/>
    <lineage>
        <taxon>Eukaryota</taxon>
        <taxon>Amoebozoa</taxon>
        <taxon>Evosea</taxon>
        <taxon>Archamoebae</taxon>
        <taxon>Mastigamoebida</taxon>
        <taxon>Entamoebidae</taxon>
        <taxon>Entamoeba</taxon>
    </lineage>
</organism>
<feature type="transmembrane region" description="Helical" evidence="1">
    <location>
        <begin position="55"/>
        <end position="76"/>
    </location>
</feature>
<accession>A0A0A1UDV7</accession>
<evidence type="ECO:0000313" key="3">
    <source>
        <dbReference type="Proteomes" id="UP000014680"/>
    </source>
</evidence>
<proteinExistence type="predicted"/>
<keyword evidence="1" id="KW-1133">Transmembrane helix</keyword>
<dbReference type="Proteomes" id="UP000014680">
    <property type="component" value="Unassembled WGS sequence"/>
</dbReference>
<dbReference type="KEGG" id="eiv:EIN_362770"/>
<keyword evidence="1" id="KW-0472">Membrane</keyword>
<keyword evidence="3" id="KW-1185">Reference proteome</keyword>
<dbReference type="AlphaFoldDB" id="A0A0A1UDV7"/>
<feature type="transmembrane region" description="Helical" evidence="1">
    <location>
        <begin position="97"/>
        <end position="117"/>
    </location>
</feature>
<gene>
    <name evidence="2" type="ORF">EIN_362770</name>
</gene>
<name>A0A0A1UDV7_ENTIV</name>
<dbReference type="EMBL" id="KB206483">
    <property type="protein sequence ID" value="ELP90944.1"/>
    <property type="molecule type" value="Genomic_DNA"/>
</dbReference>
<evidence type="ECO:0000256" key="1">
    <source>
        <dbReference type="SAM" id="Phobius"/>
    </source>
</evidence>
<protein>
    <submittedName>
        <fullName evidence="2">Uncharacterized protein</fullName>
    </submittedName>
</protein>
<reference evidence="2 3" key="1">
    <citation type="submission" date="2012-10" db="EMBL/GenBank/DDBJ databases">
        <authorList>
            <person name="Zafar N."/>
            <person name="Inman J."/>
            <person name="Hall N."/>
            <person name="Lorenzi H."/>
            <person name="Caler E."/>
        </authorList>
    </citation>
    <scope>NUCLEOTIDE SEQUENCE [LARGE SCALE GENOMIC DNA]</scope>
    <source>
        <strain evidence="2 3">IP1</strain>
    </source>
</reference>
<sequence>MNTNYDSMTPTPKEKEEIIHNDAEAEYQLVNNNVLPISRNCCHSKCVIGAEYYRVYISVVMVLVPTIFHWIASFVFRMERKNVLIDGVKWFIVDYNVACFIPSLFFFCTIVLLDIFMTNANPVIIPRKNRKIGITLNGAKHVKKTCNFKMQSM</sequence>
<dbReference type="VEuPathDB" id="AmoebaDB:EIN_362770"/>